<name>A0A108E7X0_9BURK</name>
<sequence>MLTSDEIKGLMDCASSEFDAGAATRLRAIVNRLGASAPESDVDMMGALCSVLGNVNRALDALLPMNEPRSVVRPSIDQAPPESKLKSILDKVAGPVSARDRDIITLARQMVAREGEIEIDDSSIVSEGDDNGAYVLAWAWCSFQDTPLDKTVD</sequence>
<dbReference type="EMBL" id="LPLZ01000074">
    <property type="protein sequence ID" value="KWN06337.1"/>
    <property type="molecule type" value="Genomic_DNA"/>
</dbReference>
<reference evidence="1 2" key="1">
    <citation type="submission" date="2015-11" db="EMBL/GenBank/DDBJ databases">
        <title>Expanding the genomic diversity of Burkholderia species for the development of highly accurate diagnostics.</title>
        <authorList>
            <person name="Sahl J."/>
            <person name="Keim P."/>
            <person name="Wagner D."/>
        </authorList>
    </citation>
    <scope>NUCLEOTIDE SEQUENCE [LARGE SCALE GENOMIC DNA]</scope>
    <source>
        <strain evidence="1 2">MSMB793WGS</strain>
    </source>
</reference>
<evidence type="ECO:0000313" key="2">
    <source>
        <dbReference type="Proteomes" id="UP000068016"/>
    </source>
</evidence>
<evidence type="ECO:0000313" key="1">
    <source>
        <dbReference type="EMBL" id="KWN06337.1"/>
    </source>
</evidence>
<accession>A0A108E7X0</accession>
<organism evidence="1 2">
    <name type="scientific">Burkholderia territorii</name>
    <dbReference type="NCBI Taxonomy" id="1503055"/>
    <lineage>
        <taxon>Bacteria</taxon>
        <taxon>Pseudomonadati</taxon>
        <taxon>Pseudomonadota</taxon>
        <taxon>Betaproteobacteria</taxon>
        <taxon>Burkholderiales</taxon>
        <taxon>Burkholderiaceae</taxon>
        <taxon>Burkholderia</taxon>
        <taxon>Burkholderia cepacia complex</taxon>
    </lineage>
</organism>
<protein>
    <submittedName>
        <fullName evidence="1">Uncharacterized protein</fullName>
    </submittedName>
</protein>
<comment type="caution">
    <text evidence="1">The sequence shown here is derived from an EMBL/GenBank/DDBJ whole genome shotgun (WGS) entry which is preliminary data.</text>
</comment>
<proteinExistence type="predicted"/>
<gene>
    <name evidence="1" type="ORF">WT83_27015</name>
</gene>
<dbReference type="AlphaFoldDB" id="A0A108E7X0"/>
<dbReference type="Proteomes" id="UP000068016">
    <property type="component" value="Unassembled WGS sequence"/>
</dbReference>